<comment type="caution">
    <text evidence="3">The sequence shown here is derived from an EMBL/GenBank/DDBJ whole genome shotgun (WGS) entry which is preliminary data.</text>
</comment>
<feature type="region of interest" description="Disordered" evidence="1">
    <location>
        <begin position="34"/>
        <end position="54"/>
    </location>
</feature>
<proteinExistence type="predicted"/>
<dbReference type="AlphaFoldDB" id="A0A8J3E6H7"/>
<name>A0A8J3E6H7_9PROT</name>
<feature type="signal peptide" evidence="2">
    <location>
        <begin position="1"/>
        <end position="33"/>
    </location>
</feature>
<dbReference type="RefSeq" id="WP_229744050.1">
    <property type="nucleotide sequence ID" value="NZ_BMJQ01000021.1"/>
</dbReference>
<dbReference type="EMBL" id="BMJQ01000021">
    <property type="protein sequence ID" value="GGF44713.1"/>
    <property type="molecule type" value="Genomic_DNA"/>
</dbReference>
<protein>
    <recommendedName>
        <fullName evidence="5">Secreted protein</fullName>
    </recommendedName>
</protein>
<accession>A0A8J3E6H7</accession>
<evidence type="ECO:0000256" key="1">
    <source>
        <dbReference type="SAM" id="MobiDB-lite"/>
    </source>
</evidence>
<evidence type="ECO:0000313" key="3">
    <source>
        <dbReference type="EMBL" id="GGF44713.1"/>
    </source>
</evidence>
<dbReference type="Proteomes" id="UP000646365">
    <property type="component" value="Unassembled WGS sequence"/>
</dbReference>
<sequence>MTFLTVPRGGLRFALSLAALAAIALSAPVAAHADDDDQGWHEHHDHGWHRGWYKHHDDDDDGPRVYYAPAPVYVAPPPPVVVAPAPVYVAPPPAALNVVVPLHFH</sequence>
<evidence type="ECO:0000256" key="2">
    <source>
        <dbReference type="SAM" id="SignalP"/>
    </source>
</evidence>
<reference evidence="3" key="1">
    <citation type="journal article" date="2014" name="Int. J. Syst. Evol. Microbiol.">
        <title>Complete genome sequence of Corynebacterium casei LMG S-19264T (=DSM 44701T), isolated from a smear-ripened cheese.</title>
        <authorList>
            <consortium name="US DOE Joint Genome Institute (JGI-PGF)"/>
            <person name="Walter F."/>
            <person name="Albersmeier A."/>
            <person name="Kalinowski J."/>
            <person name="Ruckert C."/>
        </authorList>
    </citation>
    <scope>NUCLEOTIDE SEQUENCE</scope>
    <source>
        <strain evidence="3">CGMCC 1.15725</strain>
    </source>
</reference>
<feature type="chain" id="PRO_5035224659" description="Secreted protein" evidence="2">
    <location>
        <begin position="34"/>
        <end position="105"/>
    </location>
</feature>
<reference evidence="3" key="2">
    <citation type="submission" date="2020-09" db="EMBL/GenBank/DDBJ databases">
        <authorList>
            <person name="Sun Q."/>
            <person name="Zhou Y."/>
        </authorList>
    </citation>
    <scope>NUCLEOTIDE SEQUENCE</scope>
    <source>
        <strain evidence="3">CGMCC 1.15725</strain>
    </source>
</reference>
<gene>
    <name evidence="3" type="ORF">GCM10011611_58910</name>
</gene>
<keyword evidence="2" id="KW-0732">Signal</keyword>
<organism evidence="3 4">
    <name type="scientific">Aliidongia dinghuensis</name>
    <dbReference type="NCBI Taxonomy" id="1867774"/>
    <lineage>
        <taxon>Bacteria</taxon>
        <taxon>Pseudomonadati</taxon>
        <taxon>Pseudomonadota</taxon>
        <taxon>Alphaproteobacteria</taxon>
        <taxon>Rhodospirillales</taxon>
        <taxon>Dongiaceae</taxon>
        <taxon>Aliidongia</taxon>
    </lineage>
</organism>
<evidence type="ECO:0000313" key="4">
    <source>
        <dbReference type="Proteomes" id="UP000646365"/>
    </source>
</evidence>
<keyword evidence="4" id="KW-1185">Reference proteome</keyword>
<evidence type="ECO:0008006" key="5">
    <source>
        <dbReference type="Google" id="ProtNLM"/>
    </source>
</evidence>